<organism evidence="1 2">
    <name type="scientific">Calothrix parietina FACHB-288</name>
    <dbReference type="NCBI Taxonomy" id="2692896"/>
    <lineage>
        <taxon>Bacteria</taxon>
        <taxon>Bacillati</taxon>
        <taxon>Cyanobacteriota</taxon>
        <taxon>Cyanophyceae</taxon>
        <taxon>Nostocales</taxon>
        <taxon>Calotrichaceae</taxon>
        <taxon>Calothrix</taxon>
    </lineage>
</organism>
<dbReference type="EMBL" id="JACJQH010000069">
    <property type="protein sequence ID" value="MBD2199825.1"/>
    <property type="molecule type" value="Genomic_DNA"/>
</dbReference>
<name>A0ABR8AKT5_9CYAN</name>
<comment type="caution">
    <text evidence="1">The sequence shown here is derived from an EMBL/GenBank/DDBJ whole genome shotgun (WGS) entry which is preliminary data.</text>
</comment>
<proteinExistence type="predicted"/>
<evidence type="ECO:0000313" key="1">
    <source>
        <dbReference type="EMBL" id="MBD2199825.1"/>
    </source>
</evidence>
<keyword evidence="2" id="KW-1185">Reference proteome</keyword>
<accession>A0ABR8AKT5</accession>
<dbReference type="Proteomes" id="UP000658514">
    <property type="component" value="Unassembled WGS sequence"/>
</dbReference>
<reference evidence="1 2" key="1">
    <citation type="journal article" date="2020" name="ISME J.">
        <title>Comparative genomics reveals insights into cyanobacterial evolution and habitat adaptation.</title>
        <authorList>
            <person name="Chen M.Y."/>
            <person name="Teng W.K."/>
            <person name="Zhao L."/>
            <person name="Hu C.X."/>
            <person name="Zhou Y.K."/>
            <person name="Han B.P."/>
            <person name="Song L.R."/>
            <person name="Shu W.S."/>
        </authorList>
    </citation>
    <scope>NUCLEOTIDE SEQUENCE [LARGE SCALE GENOMIC DNA]</scope>
    <source>
        <strain evidence="1 2">FACHB-288</strain>
    </source>
</reference>
<protein>
    <submittedName>
        <fullName evidence="1">Uncharacterized protein</fullName>
    </submittedName>
</protein>
<evidence type="ECO:0000313" key="2">
    <source>
        <dbReference type="Proteomes" id="UP000658514"/>
    </source>
</evidence>
<gene>
    <name evidence="1" type="ORF">H6G24_30860</name>
</gene>
<sequence>MKPIKKPELLIVKKSVTSQPAIEEVAPIETVSADEPIIDQQPDLEVESQSRESLHIYAPVQNYPVLQSVGNTGWQVSDIWRDLRVDNFCD</sequence>
<dbReference type="RefSeq" id="WP_190549750.1">
    <property type="nucleotide sequence ID" value="NZ_CAWPNO010000105.1"/>
</dbReference>